<dbReference type="Proteomes" id="UP000185426">
    <property type="component" value="Chromosome"/>
</dbReference>
<dbReference type="RefSeq" id="WP_024718874.1">
    <property type="nucleotide sequence ID" value="NZ_CP015607.1"/>
</dbReference>
<reference evidence="2 3" key="1">
    <citation type="submission" date="2016-05" db="EMBL/GenBank/DDBJ databases">
        <title>Complete Genome and Methylome Analysis of Psychrotrophic Bacterial Isolates from Antarctic Lake Untersee.</title>
        <authorList>
            <person name="Fomenkov A."/>
            <person name="Akimov V.N."/>
            <person name="Vasilyeva L.V."/>
            <person name="Andersen D."/>
            <person name="Vincze T."/>
            <person name="Roberts R.J."/>
        </authorList>
    </citation>
    <scope>NUCLEOTIDE SEQUENCE [LARGE SCALE GENOMIC DNA]</scope>
    <source>
        <strain evidence="2 3">U14-5</strain>
    </source>
</reference>
<proteinExistence type="predicted"/>
<dbReference type="CDD" id="cd00093">
    <property type="entry name" value="HTH_XRE"/>
    <property type="match status" value="1"/>
</dbReference>
<dbReference type="GO" id="GO:0003677">
    <property type="term" value="F:DNA binding"/>
    <property type="evidence" value="ECO:0007669"/>
    <property type="project" value="InterPro"/>
</dbReference>
<dbReference type="AlphaFoldDB" id="A0A1L6ZH32"/>
<evidence type="ECO:0000259" key="1">
    <source>
        <dbReference type="PROSITE" id="PS50943"/>
    </source>
</evidence>
<sequence>MSPELLRTFRVTRKMTQAELADKLGCSTQMIALIERQERRFTERMANRFMVAFNLDEKKLQELRKLREAIVFDE</sequence>
<dbReference type="SUPFAM" id="SSF47413">
    <property type="entry name" value="lambda repressor-like DNA-binding domains"/>
    <property type="match status" value="1"/>
</dbReference>
<dbReference type="InterPro" id="IPR010982">
    <property type="entry name" value="Lambda_DNA-bd_dom_sf"/>
</dbReference>
<organism evidence="2 3">
    <name type="scientific">Bacillus safensis</name>
    <dbReference type="NCBI Taxonomy" id="561879"/>
    <lineage>
        <taxon>Bacteria</taxon>
        <taxon>Bacillati</taxon>
        <taxon>Bacillota</taxon>
        <taxon>Bacilli</taxon>
        <taxon>Bacillales</taxon>
        <taxon>Bacillaceae</taxon>
        <taxon>Bacillus</taxon>
    </lineage>
</organism>
<dbReference type="EMBL" id="CP015607">
    <property type="protein sequence ID" value="APT45792.1"/>
    <property type="molecule type" value="Genomic_DNA"/>
</dbReference>
<dbReference type="Gene3D" id="1.10.260.40">
    <property type="entry name" value="lambda repressor-like DNA-binding domains"/>
    <property type="match status" value="1"/>
</dbReference>
<protein>
    <recommendedName>
        <fullName evidence="1">HTH cro/C1-type domain-containing protein</fullName>
    </recommendedName>
</protein>
<evidence type="ECO:0000313" key="3">
    <source>
        <dbReference type="Proteomes" id="UP000185426"/>
    </source>
</evidence>
<dbReference type="SMART" id="SM00530">
    <property type="entry name" value="HTH_XRE"/>
    <property type="match status" value="1"/>
</dbReference>
<feature type="domain" description="HTH cro/C1-type" evidence="1">
    <location>
        <begin position="6"/>
        <end position="60"/>
    </location>
</feature>
<name>A0A1L6ZH32_BACIA</name>
<accession>A0A1L6ZH32</accession>
<gene>
    <name evidence="2" type="ORF">BSA145_07695</name>
</gene>
<dbReference type="Pfam" id="PF01381">
    <property type="entry name" value="HTH_3"/>
    <property type="match status" value="1"/>
</dbReference>
<dbReference type="PROSITE" id="PS50943">
    <property type="entry name" value="HTH_CROC1"/>
    <property type="match status" value="1"/>
</dbReference>
<evidence type="ECO:0000313" key="2">
    <source>
        <dbReference type="EMBL" id="APT45792.1"/>
    </source>
</evidence>
<dbReference type="InterPro" id="IPR001387">
    <property type="entry name" value="Cro/C1-type_HTH"/>
</dbReference>